<dbReference type="InterPro" id="IPR006311">
    <property type="entry name" value="TAT_signal"/>
</dbReference>
<dbReference type="CDD" id="cd18622">
    <property type="entry name" value="GH32_Inu-like"/>
    <property type="match status" value="1"/>
</dbReference>
<dbReference type="AlphaFoldDB" id="A0A4U0RUA1"/>
<sequence>MSVSRRTLLLAGGTAATLLPLAGIVPAAQGATPSAAPDSTPIPDPVAVTGTWVRTSDGGQRATVGRRGPALALSEQQLGTKGTYTARITPESGSAVGGSVFRTAPDGSTGYAATVDPARARVRLYDLASGDTLATAPVRAASPYDLEVTVDGPQLTVYVDGRQLLHTEDHRYDSGSVGLLAQGGTVTFGPPSVSAVTTNLTGWSTSGGTWTATPLGWQAAPSQKATARAVTTTRAYDTALQADLLLHDAAAVACLLVRTDTEATRGYGVQADPSQGTLRLYRIDGNVTLGTYATTIKADTVYRLRFEADGGELRVHWQTDFLSPDGYAPVITAQDSTHETGRLAITAASGTVSFENIAAADLTTGVQGWTARSGTWTPDLRGIRGEDGLRTASFTDGDLVARADITPAGASSSAGLVLRASANDSGGYEVRLEAGRNAVALLDRSSGARLASTAGPVRRIVPGGTYRVEARATGRTIEVYVDGVRALRTRVSRTSGATVGTAAAHGTSYFQNVEVRGTADYFTEPYRPTYHYSQLTGYTSDPNGLVHHDSEYHLFHQDQGRWAHAVSTDLVHWQALPIALPWNEYGNCWSGSAIVDADDTSGLFDGGSGLIAYYTSYHPDKPGGNASVRIAYSKDKGRSWQLHGDSTPAVENPGGPDAGWTFRDPKVIRDETHGQWLMAVSGGDHVRFFTSTDLLTWTQVSSFGYGDWATPGVWECPDFFPLPVDGDKDKVKWVLTLSTGAVRATNGSAAQYFTGDWNGTSFTPDQTAGTVLRADSGRDYYAAMSFYGLPDDRRVQLGWMSNWDYPFSAPTGAWNGQLSTPRELTLTNTADGVRLVQTPVRELTPLRTSTTTRTNLSIGPTSANPLAGVTGVAYEIEAEITLGTATEIGFRLRADNDQHTTVGYDAEANQLFVDRSASGLSDFTQYFAGRTTAPMKTTGGRVTLRVYIDSSSVEAFGTAGQAAVSSLIFPTPDAEDMAFYAKGGTAHIESLTVHRLDSAYRLVDHVKPLPAAPTGGEFRSDLGKLTITPAGHWSTDSAGRAGTFDQDSNAMSARTATDVDITTLVRLGGPDPATGGALSLIWRASSDGANAYCLNIDPDLRVIRLVAKANGYFDDGAALAHVPALVRRGTTYPVRILTEGDRIQVFLNSKRIIDVTDTTYTNGHIGLNVFGGRAAYQDTYVNQL</sequence>
<evidence type="ECO:0000256" key="2">
    <source>
        <dbReference type="ARBA" id="ARBA00022801"/>
    </source>
</evidence>
<feature type="chain" id="PRO_5020818865" evidence="4">
    <location>
        <begin position="28"/>
        <end position="1184"/>
    </location>
</feature>
<dbReference type="SMART" id="SM00640">
    <property type="entry name" value="Glyco_32"/>
    <property type="match status" value="1"/>
</dbReference>
<dbReference type="GO" id="GO:0004575">
    <property type="term" value="F:sucrose alpha-glucosidase activity"/>
    <property type="evidence" value="ECO:0007669"/>
    <property type="project" value="TreeGrafter"/>
</dbReference>
<comment type="caution">
    <text evidence="7">The sequence shown here is derived from an EMBL/GenBank/DDBJ whole genome shotgun (WGS) entry which is preliminary data.</text>
</comment>
<evidence type="ECO:0000256" key="4">
    <source>
        <dbReference type="SAM" id="SignalP"/>
    </source>
</evidence>
<keyword evidence="8" id="KW-1185">Reference proteome</keyword>
<protein>
    <submittedName>
        <fullName evidence="7">Levanase</fullName>
    </submittedName>
</protein>
<dbReference type="InterPro" id="IPR023296">
    <property type="entry name" value="Glyco_hydro_beta-prop_sf"/>
</dbReference>
<dbReference type="GO" id="GO:0005987">
    <property type="term" value="P:sucrose catabolic process"/>
    <property type="evidence" value="ECO:0007669"/>
    <property type="project" value="TreeGrafter"/>
</dbReference>
<dbReference type="RefSeq" id="WP_136730186.1">
    <property type="nucleotide sequence ID" value="NZ_SUMC01000118.1"/>
</dbReference>
<comment type="similarity">
    <text evidence="1">Belongs to the glycosyl hydrolase 32 family.</text>
</comment>
<dbReference type="SUPFAM" id="SSF75005">
    <property type="entry name" value="Arabinanase/levansucrase/invertase"/>
    <property type="match status" value="1"/>
</dbReference>
<accession>A0A4U0RUA1</accession>
<proteinExistence type="inferred from homology"/>
<dbReference type="PANTHER" id="PTHR42800:SF1">
    <property type="entry name" value="EXOINULINASE INUD (AFU_ORTHOLOGUE AFUA_5G00480)"/>
    <property type="match status" value="1"/>
</dbReference>
<reference evidence="7 8" key="1">
    <citation type="submission" date="2019-04" db="EMBL/GenBank/DDBJ databases">
        <title>Streptomyces oryziradicis sp. nov., a novel actinomycete isolated from rhizosphere soil of rice (Oryza sativa L.).</title>
        <authorList>
            <person name="Li C."/>
        </authorList>
    </citation>
    <scope>NUCLEOTIDE SEQUENCE [LARGE SCALE GENOMIC DNA]</scope>
    <source>
        <strain evidence="7 8">NEAU-C40</strain>
    </source>
</reference>
<dbReference type="Pfam" id="PF08244">
    <property type="entry name" value="Glyco_hydro_32C"/>
    <property type="match status" value="1"/>
</dbReference>
<evidence type="ECO:0000256" key="1">
    <source>
        <dbReference type="ARBA" id="ARBA00009902"/>
    </source>
</evidence>
<keyword evidence="3" id="KW-0326">Glycosidase</keyword>
<organism evidence="7 8">
    <name type="scientific">Actinacidiphila oryziradicis</name>
    <dbReference type="NCBI Taxonomy" id="2571141"/>
    <lineage>
        <taxon>Bacteria</taxon>
        <taxon>Bacillati</taxon>
        <taxon>Actinomycetota</taxon>
        <taxon>Actinomycetes</taxon>
        <taxon>Kitasatosporales</taxon>
        <taxon>Streptomycetaceae</taxon>
        <taxon>Actinacidiphila</taxon>
    </lineage>
</organism>
<evidence type="ECO:0000313" key="8">
    <source>
        <dbReference type="Proteomes" id="UP000305778"/>
    </source>
</evidence>
<dbReference type="Gene3D" id="2.115.10.20">
    <property type="entry name" value="Glycosyl hydrolase domain, family 43"/>
    <property type="match status" value="1"/>
</dbReference>
<feature type="signal peptide" evidence="4">
    <location>
        <begin position="1"/>
        <end position="27"/>
    </location>
</feature>
<feature type="domain" description="Glycosyl hydrolase family 32 N-terminal" evidence="5">
    <location>
        <begin position="531"/>
        <end position="839"/>
    </location>
</feature>
<dbReference type="Gene3D" id="2.60.120.560">
    <property type="entry name" value="Exo-inulinase, domain 1"/>
    <property type="match status" value="5"/>
</dbReference>
<dbReference type="Proteomes" id="UP000305778">
    <property type="component" value="Unassembled WGS sequence"/>
</dbReference>
<dbReference type="EMBL" id="SUMC01000118">
    <property type="protein sequence ID" value="TJZ99047.1"/>
    <property type="molecule type" value="Genomic_DNA"/>
</dbReference>
<dbReference type="SUPFAM" id="SSF49899">
    <property type="entry name" value="Concanavalin A-like lectins/glucanases"/>
    <property type="match status" value="1"/>
</dbReference>
<evidence type="ECO:0000256" key="3">
    <source>
        <dbReference type="ARBA" id="ARBA00023295"/>
    </source>
</evidence>
<dbReference type="Pfam" id="PF00251">
    <property type="entry name" value="Glyco_hydro_32N"/>
    <property type="match status" value="1"/>
</dbReference>
<feature type="domain" description="Glycosyl hydrolase family 32 C-terminal" evidence="6">
    <location>
        <begin position="842"/>
        <end position="994"/>
    </location>
</feature>
<evidence type="ECO:0000313" key="7">
    <source>
        <dbReference type="EMBL" id="TJZ99047.1"/>
    </source>
</evidence>
<keyword evidence="2" id="KW-0378">Hydrolase</keyword>
<keyword evidence="4" id="KW-0732">Signal</keyword>
<dbReference type="PANTHER" id="PTHR42800">
    <property type="entry name" value="EXOINULINASE INUD (AFU_ORTHOLOGUE AFUA_5G00480)"/>
    <property type="match status" value="1"/>
</dbReference>
<name>A0A4U0RUA1_9ACTN</name>
<evidence type="ECO:0000259" key="5">
    <source>
        <dbReference type="Pfam" id="PF00251"/>
    </source>
</evidence>
<evidence type="ECO:0000259" key="6">
    <source>
        <dbReference type="Pfam" id="PF08244"/>
    </source>
</evidence>
<dbReference type="InterPro" id="IPR013148">
    <property type="entry name" value="Glyco_hydro_32_N"/>
</dbReference>
<dbReference type="InterPro" id="IPR013189">
    <property type="entry name" value="Glyco_hydro_32_C"/>
</dbReference>
<dbReference type="GO" id="GO:0005737">
    <property type="term" value="C:cytoplasm"/>
    <property type="evidence" value="ECO:0007669"/>
    <property type="project" value="TreeGrafter"/>
</dbReference>
<dbReference type="OrthoDB" id="9776657at2"/>
<dbReference type="PROSITE" id="PS51318">
    <property type="entry name" value="TAT"/>
    <property type="match status" value="1"/>
</dbReference>
<dbReference type="InterPro" id="IPR013320">
    <property type="entry name" value="ConA-like_dom_sf"/>
</dbReference>
<dbReference type="InterPro" id="IPR001362">
    <property type="entry name" value="Glyco_hydro_32"/>
</dbReference>
<gene>
    <name evidence="7" type="ORF">FCI23_47175</name>
</gene>